<dbReference type="SMART" id="SM00832">
    <property type="entry name" value="C8"/>
    <property type="match status" value="1"/>
</dbReference>
<dbReference type="PANTHER" id="PTHR14002:SF50">
    <property type="entry name" value="ALPHA-TECTORIN-LIKE-RELATED"/>
    <property type="match status" value="1"/>
</dbReference>
<reference evidence="5" key="1">
    <citation type="submission" date="2025-08" db="UniProtKB">
        <authorList>
            <consortium name="Ensembl"/>
        </authorList>
    </citation>
    <scope>IDENTIFICATION</scope>
</reference>
<keyword evidence="2" id="KW-1015">Disulfide bond</keyword>
<dbReference type="Pfam" id="PF00100">
    <property type="entry name" value="Zona_pellucida"/>
    <property type="match status" value="1"/>
</dbReference>
<organism evidence="5 6">
    <name type="scientific">Cyclopterus lumpus</name>
    <name type="common">Lumpsucker</name>
    <dbReference type="NCBI Taxonomy" id="8103"/>
    <lineage>
        <taxon>Eukaryota</taxon>
        <taxon>Metazoa</taxon>
        <taxon>Chordata</taxon>
        <taxon>Craniata</taxon>
        <taxon>Vertebrata</taxon>
        <taxon>Euteleostomi</taxon>
        <taxon>Actinopterygii</taxon>
        <taxon>Neopterygii</taxon>
        <taxon>Teleostei</taxon>
        <taxon>Neoteleostei</taxon>
        <taxon>Acanthomorphata</taxon>
        <taxon>Eupercaria</taxon>
        <taxon>Perciformes</taxon>
        <taxon>Cottioidei</taxon>
        <taxon>Cottales</taxon>
        <taxon>Cyclopteridae</taxon>
        <taxon>Cyclopterus</taxon>
    </lineage>
</organism>
<dbReference type="InterPro" id="IPR001507">
    <property type="entry name" value="ZP_dom"/>
</dbReference>
<evidence type="ECO:0000259" key="4">
    <source>
        <dbReference type="PROSITE" id="PS51034"/>
    </source>
</evidence>
<dbReference type="Ensembl" id="ENSCLMT00005037495.1">
    <property type="protein sequence ID" value="ENSCLMP00005036062.1"/>
    <property type="gene ID" value="ENSCLMG00005017216.1"/>
</dbReference>
<evidence type="ECO:0000256" key="1">
    <source>
        <dbReference type="ARBA" id="ARBA00022729"/>
    </source>
</evidence>
<keyword evidence="6" id="KW-1185">Reference proteome</keyword>
<sequence length="812" mass="89227">MKTGALLFVLAVAASQVELYLSVTLESGDKFDISSCPIFFYGKEYTEAEVTFHPDSSFSLCFDNTDLKVKECLLMSDHGGANSLNAQTVNFKIEPPSPLHDALPSITQASECSNYFTLHDDDKQYIVFSLYKFGSEAAFVVQTLSNYSPATLNMETKIGNRTMGSWSYTKSEAGDGVYEDLTGCRSGGVIISEVAQIRNPENCTVLSCDAHDSMVFRGCPVLEVCMGNNTNKECVRPPSVCTVTGSTVIDFFNEVHSIPDRCAYEVMNNSEVKIYAVFEERLLEDVLFLNYLQINIQQTVIYLEQGGIVRINNQIQTLTSTPQQLQGVELSKDQTGVTLKTPATKTIVHFDGDTAHVTGEDVARSGLCGNPLSEIESITTVSESLYSPLSPTGCDNPQSKDVDSTVDCSVSNEYCGLMSQAPFTACHIIDPEPYITACKSTTCKYTADNRAVDNVACQYMEAYAKACFLKVNVTLGDWRSNASCSATRQASCLDHYCSDHEFCVEKLGEAGCSCRAAFASKYHSTDTLGEPTVCMQSSIKVTLAECLLWDKGLDSSTLHLNDPDCKGHSDNQTHMLTFLLEGDACGTEVIKNDSHVIYKNKITMGNSSLNETITRQKQVEIDFSCAVIQPEIQSASFRIKDSFVFQHIETEVLNYTVMMTAYTDAGFNHHVENDTDIQLNQRIWLEMKMQGLDDNTVAVVTDSCWTTNQSSPNSSLSYYLVIDRCPNPADQTVEMEGNGLGLSNSVSFRMFHFADESSGANSEIYLHCKLVLCPKSPSCAPVCGATGLRKRRSSKPGYAEGGQALITMVWNN</sequence>
<dbReference type="AlphaFoldDB" id="A0A8C3A1D7"/>
<dbReference type="InterPro" id="IPR042235">
    <property type="entry name" value="ZP-C_dom"/>
</dbReference>
<dbReference type="GeneID" id="117743624"/>
<dbReference type="KEGG" id="clum:117743624"/>
<name>A0A8C3A1D7_CYCLU</name>
<evidence type="ECO:0000313" key="5">
    <source>
        <dbReference type="Ensembl" id="ENSCLMP00005036062.1"/>
    </source>
</evidence>
<feature type="domain" description="ZP" evidence="4">
    <location>
        <begin position="533"/>
        <end position="790"/>
    </location>
</feature>
<proteinExistence type="predicted"/>
<keyword evidence="1 3" id="KW-0732">Signal</keyword>
<gene>
    <name evidence="5" type="primary">LOC117743624</name>
</gene>
<dbReference type="InterPro" id="IPR014853">
    <property type="entry name" value="VWF/SSPO/ZAN-like_Cys-rich_dom"/>
</dbReference>
<reference evidence="5" key="2">
    <citation type="submission" date="2025-09" db="UniProtKB">
        <authorList>
            <consortium name="Ensembl"/>
        </authorList>
    </citation>
    <scope>IDENTIFICATION</scope>
</reference>
<dbReference type="Pfam" id="PF08742">
    <property type="entry name" value="C8"/>
    <property type="match status" value="1"/>
</dbReference>
<feature type="chain" id="PRO_5034828583" description="ZP domain-containing protein" evidence="3">
    <location>
        <begin position="20"/>
        <end position="812"/>
    </location>
</feature>
<evidence type="ECO:0000313" key="6">
    <source>
        <dbReference type="Proteomes" id="UP000694565"/>
    </source>
</evidence>
<dbReference type="RefSeq" id="XP_034407148.1">
    <property type="nucleotide sequence ID" value="XM_034551257.1"/>
</dbReference>
<dbReference type="Proteomes" id="UP000694565">
    <property type="component" value="Unplaced"/>
</dbReference>
<evidence type="ECO:0000256" key="3">
    <source>
        <dbReference type="SAM" id="SignalP"/>
    </source>
</evidence>
<dbReference type="Gene3D" id="2.60.40.3210">
    <property type="entry name" value="Zona pellucida, ZP-N domain"/>
    <property type="match status" value="1"/>
</dbReference>
<accession>A0A8C3A1D7</accession>
<feature type="signal peptide" evidence="3">
    <location>
        <begin position="1"/>
        <end position="19"/>
    </location>
</feature>
<evidence type="ECO:0000256" key="2">
    <source>
        <dbReference type="ARBA" id="ARBA00023157"/>
    </source>
</evidence>
<dbReference type="InterPro" id="IPR055355">
    <property type="entry name" value="ZP-C"/>
</dbReference>
<dbReference type="Gene3D" id="2.60.40.4100">
    <property type="entry name" value="Zona pellucida, ZP-C domain"/>
    <property type="match status" value="1"/>
</dbReference>
<dbReference type="OrthoDB" id="9987373at2759"/>
<dbReference type="SMART" id="SM00241">
    <property type="entry name" value="ZP"/>
    <property type="match status" value="1"/>
</dbReference>
<dbReference type="GeneTree" id="ENSGT00940000156038"/>
<dbReference type="PROSITE" id="PS51034">
    <property type="entry name" value="ZP_2"/>
    <property type="match status" value="1"/>
</dbReference>
<dbReference type="PANTHER" id="PTHR14002">
    <property type="entry name" value="ENDOGLIN/TGF-BETA RECEPTOR TYPE III"/>
    <property type="match status" value="1"/>
</dbReference>
<protein>
    <recommendedName>
        <fullName evidence="4">ZP domain-containing protein</fullName>
    </recommendedName>
</protein>